<evidence type="ECO:0000313" key="3">
    <source>
        <dbReference type="Proteomes" id="UP001153709"/>
    </source>
</evidence>
<evidence type="ECO:0000256" key="1">
    <source>
        <dbReference type="SAM" id="SignalP"/>
    </source>
</evidence>
<gene>
    <name evidence="2" type="ORF">DIABBA_LOCUS11433</name>
</gene>
<evidence type="ECO:0000313" key="2">
    <source>
        <dbReference type="EMBL" id="CAG9838563.1"/>
    </source>
</evidence>
<feature type="chain" id="PRO_5040131147" evidence="1">
    <location>
        <begin position="20"/>
        <end position="83"/>
    </location>
</feature>
<proteinExistence type="predicted"/>
<sequence length="83" mass="8883">MKFFGVLLMVMAIIFQVFGTPTPSLSGVENIEDHSRAKRLACDILNPIQVLDLNVGEALCANLCKLQGKAGGGCTPDKNCECN</sequence>
<dbReference type="SUPFAM" id="SSF57095">
    <property type="entry name" value="Scorpion toxin-like"/>
    <property type="match status" value="1"/>
</dbReference>
<dbReference type="EMBL" id="OU898282">
    <property type="protein sequence ID" value="CAG9838563.1"/>
    <property type="molecule type" value="Genomic_DNA"/>
</dbReference>
<dbReference type="Proteomes" id="UP001153709">
    <property type="component" value="Chromosome 7"/>
</dbReference>
<dbReference type="InterPro" id="IPR036574">
    <property type="entry name" value="Scorpion_toxin-like_sf"/>
</dbReference>
<protein>
    <submittedName>
        <fullName evidence="2">Uncharacterized protein</fullName>
    </submittedName>
</protein>
<reference evidence="2" key="1">
    <citation type="submission" date="2022-01" db="EMBL/GenBank/DDBJ databases">
        <authorList>
            <person name="King R."/>
        </authorList>
    </citation>
    <scope>NUCLEOTIDE SEQUENCE</scope>
</reference>
<dbReference type="GO" id="GO:0051707">
    <property type="term" value="P:response to other organism"/>
    <property type="evidence" value="ECO:0007669"/>
    <property type="project" value="UniProtKB-ARBA"/>
</dbReference>
<dbReference type="OrthoDB" id="10038290at2759"/>
<name>A0A9N9XGL3_DIABA</name>
<accession>A0A9N9XGL3</accession>
<feature type="signal peptide" evidence="1">
    <location>
        <begin position="1"/>
        <end position="19"/>
    </location>
</feature>
<organism evidence="2 3">
    <name type="scientific">Diabrotica balteata</name>
    <name type="common">Banded cucumber beetle</name>
    <dbReference type="NCBI Taxonomy" id="107213"/>
    <lineage>
        <taxon>Eukaryota</taxon>
        <taxon>Metazoa</taxon>
        <taxon>Ecdysozoa</taxon>
        <taxon>Arthropoda</taxon>
        <taxon>Hexapoda</taxon>
        <taxon>Insecta</taxon>
        <taxon>Pterygota</taxon>
        <taxon>Neoptera</taxon>
        <taxon>Endopterygota</taxon>
        <taxon>Coleoptera</taxon>
        <taxon>Polyphaga</taxon>
        <taxon>Cucujiformia</taxon>
        <taxon>Chrysomeloidea</taxon>
        <taxon>Chrysomelidae</taxon>
        <taxon>Galerucinae</taxon>
        <taxon>Diabroticina</taxon>
        <taxon>Diabroticites</taxon>
        <taxon>Diabrotica</taxon>
    </lineage>
</organism>
<dbReference type="Gene3D" id="3.30.30.10">
    <property type="entry name" value="Knottin, scorpion toxin-like"/>
    <property type="match status" value="1"/>
</dbReference>
<keyword evidence="1" id="KW-0732">Signal</keyword>
<dbReference type="AlphaFoldDB" id="A0A9N9XGL3"/>
<keyword evidence="3" id="KW-1185">Reference proteome</keyword>